<dbReference type="Pfam" id="PF03738">
    <property type="entry name" value="GSP_synth"/>
    <property type="match status" value="1"/>
</dbReference>
<evidence type="ECO:0000259" key="6">
    <source>
        <dbReference type="Pfam" id="PF03738"/>
    </source>
</evidence>
<evidence type="ECO:0000256" key="3">
    <source>
        <dbReference type="ARBA" id="ARBA00022741"/>
    </source>
</evidence>
<keyword evidence="5" id="KW-0460">Magnesium</keyword>
<dbReference type="InterPro" id="IPR016185">
    <property type="entry name" value="PreATP-grasp_dom_sf"/>
</dbReference>
<dbReference type="OrthoDB" id="9765517at2"/>
<sequence>MDTHVKKRQEVYRHIPAFWPDLYGMEYALLDIKTESKQRILSLREAAQKAGAIFNKTAGLLRQLEDETLLELGYPNESLPFLKLKSLPTESVIARLDLVWTEYGWKVLELNADTPTFIKETFFVNEFICRYFQKINPNKGLQHEMAEAIQKAIFTALNSKGASGNPVIVFTSHEDHEEDRLTALFLLELSGLKANYIPLSLLRVVGEDVIVNGEITVPKGLYTPEGHKIDLLYRQTYPIEHLVEDEDPETKDKVGLLLLQLVKDGCLAMINPLSAFLLQSKAIMALIWGLHEERNTFFTEEEHHEIDSFFLPTYLDKDYFLEQGIKFVKKPSFGREGDTVEIYDENGCIKQEDAHKTYSGSLPVFQQFVPLPIHKITTVDGQKSAHIMYGCFLINGKASAVGIRAGGQITDNASYFLPVAIDDNEEDL</sequence>
<accession>A0A372LL06</accession>
<evidence type="ECO:0000313" key="7">
    <source>
        <dbReference type="EMBL" id="RFU67280.1"/>
    </source>
</evidence>
<evidence type="ECO:0000313" key="8">
    <source>
        <dbReference type="Proteomes" id="UP000264541"/>
    </source>
</evidence>
<keyword evidence="2" id="KW-0479">Metal-binding</keyword>
<evidence type="ECO:0000256" key="2">
    <source>
        <dbReference type="ARBA" id="ARBA00022723"/>
    </source>
</evidence>
<keyword evidence="1" id="KW-0436">Ligase</keyword>
<keyword evidence="4" id="KW-0067">ATP-binding</keyword>
<dbReference type="GO" id="GO:0016874">
    <property type="term" value="F:ligase activity"/>
    <property type="evidence" value="ECO:0007669"/>
    <property type="project" value="UniProtKB-KW"/>
</dbReference>
<keyword evidence="8" id="KW-1185">Reference proteome</keyword>
<comment type="caution">
    <text evidence="7">The sequence shown here is derived from an EMBL/GenBank/DDBJ whole genome shotgun (WGS) entry which is preliminary data.</text>
</comment>
<dbReference type="InterPro" id="IPR005494">
    <property type="entry name" value="GSPS_pre-ATP-grasp-like_dom"/>
</dbReference>
<organism evidence="7 8">
    <name type="scientific">Peribacillus saganii</name>
    <dbReference type="NCBI Taxonomy" id="2303992"/>
    <lineage>
        <taxon>Bacteria</taxon>
        <taxon>Bacillati</taxon>
        <taxon>Bacillota</taxon>
        <taxon>Bacilli</taxon>
        <taxon>Bacillales</taxon>
        <taxon>Bacillaceae</taxon>
        <taxon>Peribacillus</taxon>
    </lineage>
</organism>
<dbReference type="Gene3D" id="3.30.1490.330">
    <property type="match status" value="1"/>
</dbReference>
<dbReference type="SUPFAM" id="SSF52440">
    <property type="entry name" value="PreATP-grasp domain"/>
    <property type="match status" value="1"/>
</dbReference>
<evidence type="ECO:0000256" key="5">
    <source>
        <dbReference type="ARBA" id="ARBA00022842"/>
    </source>
</evidence>
<dbReference type="Proteomes" id="UP000264541">
    <property type="component" value="Unassembled WGS sequence"/>
</dbReference>
<dbReference type="GO" id="GO:0005524">
    <property type="term" value="F:ATP binding"/>
    <property type="evidence" value="ECO:0007669"/>
    <property type="project" value="UniProtKB-KW"/>
</dbReference>
<dbReference type="SUPFAM" id="SSF56059">
    <property type="entry name" value="Glutathione synthetase ATP-binding domain-like"/>
    <property type="match status" value="1"/>
</dbReference>
<dbReference type="RefSeq" id="WP_117327612.1">
    <property type="nucleotide sequence ID" value="NZ_QVTE01000045.1"/>
</dbReference>
<evidence type="ECO:0000256" key="1">
    <source>
        <dbReference type="ARBA" id="ARBA00022598"/>
    </source>
</evidence>
<keyword evidence="3" id="KW-0547">Nucleotide-binding</keyword>
<dbReference type="AlphaFoldDB" id="A0A372LL06"/>
<name>A0A372LL06_9BACI</name>
<evidence type="ECO:0000256" key="4">
    <source>
        <dbReference type="ARBA" id="ARBA00022840"/>
    </source>
</evidence>
<dbReference type="GO" id="GO:0046872">
    <property type="term" value="F:metal ion binding"/>
    <property type="evidence" value="ECO:0007669"/>
    <property type="project" value="UniProtKB-KW"/>
</dbReference>
<feature type="domain" description="Glutathionylspermidine synthase pre-ATP-grasp-like" evidence="6">
    <location>
        <begin position="36"/>
        <end position="421"/>
    </location>
</feature>
<gene>
    <name evidence="7" type="ORF">D0469_15380</name>
</gene>
<dbReference type="EMBL" id="QVTE01000045">
    <property type="protein sequence ID" value="RFU67280.1"/>
    <property type="molecule type" value="Genomic_DNA"/>
</dbReference>
<proteinExistence type="predicted"/>
<protein>
    <submittedName>
        <fullName evidence="7">Glutathionylspermidine synthase family protein</fullName>
    </submittedName>
</protein>
<reference evidence="7 8" key="1">
    <citation type="submission" date="2018-08" db="EMBL/GenBank/DDBJ databases">
        <title>Bacillus chawlae sp. nov., Bacillus glennii sp. nov., and Bacillus saganii sp. nov. Isolated from the Vehicle Assembly Building at Kennedy Space Center where the Viking Spacecraft were Assembled.</title>
        <authorList>
            <person name="Seuylemezian A."/>
            <person name="Vaishampayan P."/>
        </authorList>
    </citation>
    <scope>NUCLEOTIDE SEQUENCE [LARGE SCALE GENOMIC DNA]</scope>
    <source>
        <strain evidence="7 8">V47-23a</strain>
    </source>
</reference>